<dbReference type="AlphaFoldDB" id="A0A428MLQ6"/>
<dbReference type="InterPro" id="IPR015943">
    <property type="entry name" value="WD40/YVTN_repeat-like_dom_sf"/>
</dbReference>
<evidence type="ECO:0000313" key="2">
    <source>
        <dbReference type="EMBL" id="RSL17769.1"/>
    </source>
</evidence>
<evidence type="ECO:0000313" key="3">
    <source>
        <dbReference type="Proteomes" id="UP000269669"/>
    </source>
</evidence>
<name>A0A428MLQ6_9BACT</name>
<dbReference type="Gene3D" id="2.130.10.10">
    <property type="entry name" value="YVTN repeat-like/Quinoprotein amine dehydrogenase"/>
    <property type="match status" value="1"/>
</dbReference>
<organism evidence="2 3">
    <name type="scientific">Edaphobacter aggregans</name>
    <dbReference type="NCBI Taxonomy" id="570835"/>
    <lineage>
        <taxon>Bacteria</taxon>
        <taxon>Pseudomonadati</taxon>
        <taxon>Acidobacteriota</taxon>
        <taxon>Terriglobia</taxon>
        <taxon>Terriglobales</taxon>
        <taxon>Acidobacteriaceae</taxon>
        <taxon>Edaphobacter</taxon>
    </lineage>
</organism>
<gene>
    <name evidence="2" type="ORF">EDE15_3318</name>
</gene>
<comment type="caution">
    <text evidence="2">The sequence shown here is derived from an EMBL/GenBank/DDBJ whole genome shotgun (WGS) entry which is preliminary data.</text>
</comment>
<keyword evidence="3" id="KW-1185">Reference proteome</keyword>
<accession>A0A428MLQ6</accession>
<proteinExistence type="predicted"/>
<dbReference type="EMBL" id="RSDW01000001">
    <property type="protein sequence ID" value="RSL17769.1"/>
    <property type="molecule type" value="Genomic_DNA"/>
</dbReference>
<dbReference type="SUPFAM" id="SSF50998">
    <property type="entry name" value="Quinoprotein alcohol dehydrogenase-like"/>
    <property type="match status" value="1"/>
</dbReference>
<sequence length="659" mass="69772">MELTKPGEPQRDLFSVSQKGVTMRRIAGFFLALCLSCPAQMIPVLTRAYDNDRSGANLKETILTQDGVRTKGISRITTIPVFGDARGVEAQPLVLPGVQTSKGLRDVMVLPSMANIVRGVDARTGEGIWQVNLGGPVTGTTAIDSKMVNDKWGVLSTGVIDPDTQRVYMVSWVSPDGSADKAAHFVNVLNVSDGSQVCSPVPLAGAISGTQHFNSMLRKQRSSLVMTNVHGTKTIFFASGTVQETGNGAAGWIFAFDVATNKLASALAMSQGDGAGVWMAGQGLSADKDGYLYGVTGNGSYNGVSDFGECVFKILYQPPVGTTPASLRVISRWAPYSDSARLGKNPTLSSPMLPPSDKLAGVSAPSEAMRMPVNGMKPRAMVGAKVVNSIDSNTGKPVQLVYPKIQAQDPAYADEDLGSAGGTLIEQYMIYLAAGKDGIGYPVNARNMGNTQPADFANMKANCAKLAGPPVWLTASPGPVDPCPQDVTTLNFMPWGKTRHMHSTPVQYMSPTGMKIFVWGENSQLHEWAMSPTGTLTYVAQGNEFASSAITGSPGGMPGGFCSLSSNGNKPGTALLWCTVPYGDANAGDPGTHVTNGRLLCYDPDNTANGTIPVLWDSERWGITFIFNKFLPPIVDGGQVYVPNYNGGVDVYGQPDLES</sequence>
<dbReference type="InterPro" id="IPR011047">
    <property type="entry name" value="Quinoprotein_ADH-like_sf"/>
</dbReference>
<reference evidence="2 3" key="1">
    <citation type="submission" date="2018-12" db="EMBL/GenBank/DDBJ databases">
        <title>Sequencing of bacterial isolates from soil warming experiment in Harvard Forest, Massachusetts, USA.</title>
        <authorList>
            <person name="Deangelis K."/>
        </authorList>
    </citation>
    <scope>NUCLEOTIDE SEQUENCE [LARGE SCALE GENOMIC DNA]</scope>
    <source>
        <strain evidence="2 3">EB153</strain>
    </source>
</reference>
<protein>
    <submittedName>
        <fullName evidence="2">Uncharacterized protein</fullName>
    </submittedName>
</protein>
<feature type="region of interest" description="Disordered" evidence="1">
    <location>
        <begin position="345"/>
        <end position="365"/>
    </location>
</feature>
<evidence type="ECO:0000256" key="1">
    <source>
        <dbReference type="SAM" id="MobiDB-lite"/>
    </source>
</evidence>
<dbReference type="Proteomes" id="UP000269669">
    <property type="component" value="Unassembled WGS sequence"/>
</dbReference>